<name>A0A072V944_MEDTR</name>
<reference evidence="2 4" key="1">
    <citation type="journal article" date="2011" name="Nature">
        <title>The Medicago genome provides insight into the evolution of rhizobial symbioses.</title>
        <authorList>
            <person name="Young N.D."/>
            <person name="Debelle F."/>
            <person name="Oldroyd G.E."/>
            <person name="Geurts R."/>
            <person name="Cannon S.B."/>
            <person name="Udvardi M.K."/>
            <person name="Benedito V.A."/>
            <person name="Mayer K.F."/>
            <person name="Gouzy J."/>
            <person name="Schoof H."/>
            <person name="Van de Peer Y."/>
            <person name="Proost S."/>
            <person name="Cook D.R."/>
            <person name="Meyers B.C."/>
            <person name="Spannagl M."/>
            <person name="Cheung F."/>
            <person name="De Mita S."/>
            <person name="Krishnakumar V."/>
            <person name="Gundlach H."/>
            <person name="Zhou S."/>
            <person name="Mudge J."/>
            <person name="Bharti A.K."/>
            <person name="Murray J.D."/>
            <person name="Naoumkina M.A."/>
            <person name="Rosen B."/>
            <person name="Silverstein K.A."/>
            <person name="Tang H."/>
            <person name="Rombauts S."/>
            <person name="Zhao P.X."/>
            <person name="Zhou P."/>
            <person name="Barbe V."/>
            <person name="Bardou P."/>
            <person name="Bechner M."/>
            <person name="Bellec A."/>
            <person name="Berger A."/>
            <person name="Berges H."/>
            <person name="Bidwell S."/>
            <person name="Bisseling T."/>
            <person name="Choisne N."/>
            <person name="Couloux A."/>
            <person name="Denny R."/>
            <person name="Deshpande S."/>
            <person name="Dai X."/>
            <person name="Doyle J.J."/>
            <person name="Dudez A.M."/>
            <person name="Farmer A.D."/>
            <person name="Fouteau S."/>
            <person name="Franken C."/>
            <person name="Gibelin C."/>
            <person name="Gish J."/>
            <person name="Goldstein S."/>
            <person name="Gonzalez A.J."/>
            <person name="Green P.J."/>
            <person name="Hallab A."/>
            <person name="Hartog M."/>
            <person name="Hua A."/>
            <person name="Humphray S.J."/>
            <person name="Jeong D.H."/>
            <person name="Jing Y."/>
            <person name="Jocker A."/>
            <person name="Kenton S.M."/>
            <person name="Kim D.J."/>
            <person name="Klee K."/>
            <person name="Lai H."/>
            <person name="Lang C."/>
            <person name="Lin S."/>
            <person name="Macmil S.L."/>
            <person name="Magdelenat G."/>
            <person name="Matthews L."/>
            <person name="McCorrison J."/>
            <person name="Monaghan E.L."/>
            <person name="Mun J.H."/>
            <person name="Najar F.Z."/>
            <person name="Nicholson C."/>
            <person name="Noirot C."/>
            <person name="O'Bleness M."/>
            <person name="Paule C.R."/>
            <person name="Poulain J."/>
            <person name="Prion F."/>
            <person name="Qin B."/>
            <person name="Qu C."/>
            <person name="Retzel E.F."/>
            <person name="Riddle C."/>
            <person name="Sallet E."/>
            <person name="Samain S."/>
            <person name="Samson N."/>
            <person name="Sanders I."/>
            <person name="Saurat O."/>
            <person name="Scarpelli C."/>
            <person name="Schiex T."/>
            <person name="Segurens B."/>
            <person name="Severin A.J."/>
            <person name="Sherrier D.J."/>
            <person name="Shi R."/>
            <person name="Sims S."/>
            <person name="Singer S.R."/>
            <person name="Sinharoy S."/>
            <person name="Sterck L."/>
            <person name="Viollet A."/>
            <person name="Wang B.B."/>
            <person name="Wang K."/>
            <person name="Wang M."/>
            <person name="Wang X."/>
            <person name="Warfsmann J."/>
            <person name="Weissenbach J."/>
            <person name="White D.D."/>
            <person name="White J.D."/>
            <person name="Wiley G.B."/>
            <person name="Wincker P."/>
            <person name="Xing Y."/>
            <person name="Yang L."/>
            <person name="Yao Z."/>
            <person name="Ying F."/>
            <person name="Zhai J."/>
            <person name="Zhou L."/>
            <person name="Zuber A."/>
            <person name="Denarie J."/>
            <person name="Dixon R.A."/>
            <person name="May G.D."/>
            <person name="Schwartz D.C."/>
            <person name="Rogers J."/>
            <person name="Quetier F."/>
            <person name="Town C.D."/>
            <person name="Roe B.A."/>
        </authorList>
    </citation>
    <scope>NUCLEOTIDE SEQUENCE [LARGE SCALE GENOMIC DNA]</scope>
    <source>
        <strain evidence="2">A17</strain>
        <strain evidence="3 4">cv. Jemalong A17</strain>
    </source>
</reference>
<dbReference type="EnsemblPlants" id="KEH38156">
    <property type="protein sequence ID" value="KEH38156"/>
    <property type="gene ID" value="MTR_2g061320"/>
</dbReference>
<evidence type="ECO:0000313" key="2">
    <source>
        <dbReference type="EMBL" id="KEH38156.1"/>
    </source>
</evidence>
<sequence>MAHDDCVGLTTKKTAVTRIGTSYTGKRNPNPDGGKGKILGFPISPFFFFINLHPSIILHLLLRRSSFESTIHFNPSIVHLSRSDETNVAGGI</sequence>
<accession>A0A072V944</accession>
<protein>
    <submittedName>
        <fullName evidence="2">Transmembrane protein, putative</fullName>
    </submittedName>
</protein>
<keyword evidence="1 2" id="KW-0812">Transmembrane</keyword>
<dbReference type="HOGENOM" id="CLU_2416586_0_0_1"/>
<proteinExistence type="predicted"/>
<evidence type="ECO:0000313" key="4">
    <source>
        <dbReference type="Proteomes" id="UP000002051"/>
    </source>
</evidence>
<dbReference type="Proteomes" id="UP000002051">
    <property type="component" value="Chromosome 2"/>
</dbReference>
<feature type="transmembrane region" description="Helical" evidence="1">
    <location>
        <begin position="38"/>
        <end position="62"/>
    </location>
</feature>
<organism evidence="2 4">
    <name type="scientific">Medicago truncatula</name>
    <name type="common">Barrel medic</name>
    <name type="synonym">Medicago tribuloides</name>
    <dbReference type="NCBI Taxonomy" id="3880"/>
    <lineage>
        <taxon>Eukaryota</taxon>
        <taxon>Viridiplantae</taxon>
        <taxon>Streptophyta</taxon>
        <taxon>Embryophyta</taxon>
        <taxon>Tracheophyta</taxon>
        <taxon>Spermatophyta</taxon>
        <taxon>Magnoliopsida</taxon>
        <taxon>eudicotyledons</taxon>
        <taxon>Gunneridae</taxon>
        <taxon>Pentapetalae</taxon>
        <taxon>rosids</taxon>
        <taxon>fabids</taxon>
        <taxon>Fabales</taxon>
        <taxon>Fabaceae</taxon>
        <taxon>Papilionoideae</taxon>
        <taxon>50 kb inversion clade</taxon>
        <taxon>NPAAA clade</taxon>
        <taxon>Hologalegina</taxon>
        <taxon>IRL clade</taxon>
        <taxon>Trifolieae</taxon>
        <taxon>Medicago</taxon>
    </lineage>
</organism>
<dbReference type="AlphaFoldDB" id="A0A072V944"/>
<reference evidence="3" key="3">
    <citation type="submission" date="2015-04" db="UniProtKB">
        <authorList>
            <consortium name="EnsemblPlants"/>
        </authorList>
    </citation>
    <scope>IDENTIFICATION</scope>
    <source>
        <strain evidence="3">cv. Jemalong A17</strain>
    </source>
</reference>
<evidence type="ECO:0000256" key="1">
    <source>
        <dbReference type="SAM" id="Phobius"/>
    </source>
</evidence>
<evidence type="ECO:0000313" key="3">
    <source>
        <dbReference type="EnsemblPlants" id="KEH38156"/>
    </source>
</evidence>
<reference evidence="2 4" key="2">
    <citation type="journal article" date="2014" name="BMC Genomics">
        <title>An improved genome release (version Mt4.0) for the model legume Medicago truncatula.</title>
        <authorList>
            <person name="Tang H."/>
            <person name="Krishnakumar V."/>
            <person name="Bidwell S."/>
            <person name="Rosen B."/>
            <person name="Chan A."/>
            <person name="Zhou S."/>
            <person name="Gentzbittel L."/>
            <person name="Childs K.L."/>
            <person name="Yandell M."/>
            <person name="Gundlach H."/>
            <person name="Mayer K.F."/>
            <person name="Schwartz D.C."/>
            <person name="Town C.D."/>
        </authorList>
    </citation>
    <scope>GENOME REANNOTATION</scope>
    <source>
        <strain evidence="2">A17</strain>
        <strain evidence="3 4">cv. Jemalong A17</strain>
    </source>
</reference>
<gene>
    <name evidence="2" type="ordered locus">MTR_2g061320</name>
</gene>
<keyword evidence="1" id="KW-1133">Transmembrane helix</keyword>
<keyword evidence="1" id="KW-0472">Membrane</keyword>
<keyword evidence="4" id="KW-1185">Reference proteome</keyword>
<dbReference type="EMBL" id="CM001218">
    <property type="protein sequence ID" value="KEH38156.1"/>
    <property type="molecule type" value="Genomic_DNA"/>
</dbReference>